<feature type="chain" id="PRO_5001990899" evidence="1">
    <location>
        <begin position="27"/>
        <end position="47"/>
    </location>
</feature>
<dbReference type="Proteomes" id="UP000030104">
    <property type="component" value="Unassembled WGS sequence"/>
</dbReference>
<keyword evidence="1" id="KW-0732">Signal</keyword>
<sequence>MEGVPAHLAACGILTILALSCTQFSALNLNPKTPVAGDGLASDPSES</sequence>
<keyword evidence="3" id="KW-1185">Reference proteome</keyword>
<feature type="signal peptide" evidence="1">
    <location>
        <begin position="1"/>
        <end position="26"/>
    </location>
</feature>
<dbReference type="EMBL" id="JQGA01000475">
    <property type="protein sequence ID" value="KGO75371.1"/>
    <property type="molecule type" value="Genomic_DNA"/>
</dbReference>
<dbReference type="OrthoDB" id="10478017at2759"/>
<dbReference type="HOGENOM" id="CLU_3175570_0_0_1"/>
<proteinExistence type="predicted"/>
<name>A0A0A2L860_PENIT</name>
<evidence type="ECO:0000313" key="3">
    <source>
        <dbReference type="Proteomes" id="UP000030104"/>
    </source>
</evidence>
<organism evidence="2 3">
    <name type="scientific">Penicillium italicum</name>
    <name type="common">Blue mold</name>
    <dbReference type="NCBI Taxonomy" id="40296"/>
    <lineage>
        <taxon>Eukaryota</taxon>
        <taxon>Fungi</taxon>
        <taxon>Dikarya</taxon>
        <taxon>Ascomycota</taxon>
        <taxon>Pezizomycotina</taxon>
        <taxon>Eurotiomycetes</taxon>
        <taxon>Eurotiomycetidae</taxon>
        <taxon>Eurotiales</taxon>
        <taxon>Aspergillaceae</taxon>
        <taxon>Penicillium</taxon>
    </lineage>
</organism>
<protein>
    <submittedName>
        <fullName evidence="2">Uncharacterized protein</fullName>
    </submittedName>
</protein>
<accession>A0A0A2L860</accession>
<reference evidence="2 3" key="1">
    <citation type="journal article" date="2015" name="Mol. Plant Microbe Interact.">
        <title>Genome, transcriptome, and functional analyses of Penicillium expansum provide new insights into secondary metabolism and pathogenicity.</title>
        <authorList>
            <person name="Ballester A.R."/>
            <person name="Marcet-Houben M."/>
            <person name="Levin E."/>
            <person name="Sela N."/>
            <person name="Selma-Lazaro C."/>
            <person name="Carmona L."/>
            <person name="Wisniewski M."/>
            <person name="Droby S."/>
            <person name="Gonzalez-Candelas L."/>
            <person name="Gabaldon T."/>
        </authorList>
    </citation>
    <scope>NUCLEOTIDE SEQUENCE [LARGE SCALE GENOMIC DNA]</scope>
    <source>
        <strain evidence="2 3">PHI-1</strain>
    </source>
</reference>
<evidence type="ECO:0000313" key="2">
    <source>
        <dbReference type="EMBL" id="KGO75371.1"/>
    </source>
</evidence>
<gene>
    <name evidence="2" type="ORF">PITC_001710</name>
</gene>
<dbReference type="AlphaFoldDB" id="A0A0A2L860"/>
<comment type="caution">
    <text evidence="2">The sequence shown here is derived from an EMBL/GenBank/DDBJ whole genome shotgun (WGS) entry which is preliminary data.</text>
</comment>
<evidence type="ECO:0000256" key="1">
    <source>
        <dbReference type="SAM" id="SignalP"/>
    </source>
</evidence>
<dbReference type="PhylomeDB" id="A0A0A2L860"/>